<keyword evidence="4 6" id="KW-0694">RNA-binding</keyword>
<evidence type="ECO:0000256" key="6">
    <source>
        <dbReference type="RuleBase" id="RU004524"/>
    </source>
</evidence>
<dbReference type="eggNOG" id="COG0184">
    <property type="taxonomic scope" value="Bacteria"/>
</dbReference>
<dbReference type="NCBIfam" id="TIGR00952">
    <property type="entry name" value="S15_bact"/>
    <property type="match status" value="1"/>
</dbReference>
<comment type="function">
    <text evidence="4">Forms an intersubunit bridge (bridge B4) with the 23S rRNA of the 50S subunit in the ribosome.</text>
</comment>
<dbReference type="HAMAP" id="MF_01343_B">
    <property type="entry name" value="Ribosomal_uS15_B"/>
    <property type="match status" value="1"/>
</dbReference>
<dbReference type="GO" id="GO:0003735">
    <property type="term" value="F:structural constituent of ribosome"/>
    <property type="evidence" value="ECO:0007669"/>
    <property type="project" value="InterPro"/>
</dbReference>
<dbReference type="PROSITE" id="PS00362">
    <property type="entry name" value="RIBOSOMAL_S15"/>
    <property type="match status" value="1"/>
</dbReference>
<evidence type="ECO:0000256" key="1">
    <source>
        <dbReference type="ARBA" id="ARBA00022980"/>
    </source>
</evidence>
<comment type="caution">
    <text evidence="7">The sequence shown here is derived from an EMBL/GenBank/DDBJ whole genome shotgun (WGS) entry which is preliminary data.</text>
</comment>
<proteinExistence type="inferred from homology"/>
<organism evidence="7 8">
    <name type="scientific">Dialister micraerophilus UPII 345-E</name>
    <dbReference type="NCBI Taxonomy" id="910314"/>
    <lineage>
        <taxon>Bacteria</taxon>
        <taxon>Bacillati</taxon>
        <taxon>Bacillota</taxon>
        <taxon>Negativicutes</taxon>
        <taxon>Veillonellales</taxon>
        <taxon>Veillonellaceae</taxon>
        <taxon>Dialister</taxon>
    </lineage>
</organism>
<dbReference type="InterPro" id="IPR005290">
    <property type="entry name" value="Ribosomal_uS15_bac-type"/>
</dbReference>
<keyword evidence="2 4" id="KW-0687">Ribonucleoprotein</keyword>
<dbReference type="Gene3D" id="6.10.250.3130">
    <property type="match status" value="1"/>
</dbReference>
<reference evidence="7 8" key="1">
    <citation type="submission" date="2010-11" db="EMBL/GenBank/DDBJ databases">
        <authorList>
            <person name="Durkin A.S."/>
            <person name="Madupu R."/>
            <person name="Torralba M."/>
            <person name="Gillis M."/>
            <person name="Methe B."/>
            <person name="Sutton G."/>
            <person name="Nelson K.E."/>
        </authorList>
    </citation>
    <scope>NUCLEOTIDE SEQUENCE [LARGE SCALE GENOMIC DNA]</scope>
    <source>
        <strain evidence="7 8">UPII 345-E</strain>
    </source>
</reference>
<gene>
    <name evidence="4 7" type="primary">rpsO</name>
    <name evidence="7" type="ORF">HMPREF9220_1149</name>
</gene>
<dbReference type="Pfam" id="PF00312">
    <property type="entry name" value="Ribosomal_S15"/>
    <property type="match status" value="1"/>
</dbReference>
<dbReference type="FunFam" id="1.10.287.10:FF:000002">
    <property type="entry name" value="30S ribosomal protein S15"/>
    <property type="match status" value="1"/>
</dbReference>
<dbReference type="CDD" id="cd00353">
    <property type="entry name" value="Ribosomal_S15p_S13e"/>
    <property type="match status" value="1"/>
</dbReference>
<dbReference type="SUPFAM" id="SSF47060">
    <property type="entry name" value="S15/NS1 RNA-binding domain"/>
    <property type="match status" value="1"/>
</dbReference>
<dbReference type="RefSeq" id="WP_007554389.1">
    <property type="nucleotide sequence ID" value="NZ_AENT01000012.1"/>
</dbReference>
<dbReference type="Proteomes" id="UP000004594">
    <property type="component" value="Unassembled WGS sequence"/>
</dbReference>
<dbReference type="InterPro" id="IPR009068">
    <property type="entry name" value="uS15_NS1_RNA-bd_sf"/>
</dbReference>
<dbReference type="PANTHER" id="PTHR23321">
    <property type="entry name" value="RIBOSOMAL PROTEIN S15, BACTERIAL AND ORGANELLAR"/>
    <property type="match status" value="1"/>
</dbReference>
<sequence>MITTEQKKEIIAKYAVHEGDTGSAEVQIAILSERIRQLTEHLKLHKKDHHSRRGLLKMVGKRRNMLEYLRRSNLERYRALGEKLGLRVK</sequence>
<name>E4L8G5_9FIRM</name>
<evidence type="ECO:0000313" key="7">
    <source>
        <dbReference type="EMBL" id="EFR42982.1"/>
    </source>
</evidence>
<comment type="function">
    <text evidence="4 6">One of the primary rRNA binding proteins, it binds directly to 16S rRNA where it helps nucleate assembly of the platform of the 30S subunit by binding and bridging several RNA helices of the 16S rRNA.</text>
</comment>
<accession>E4L8G5</accession>
<protein>
    <recommendedName>
        <fullName evidence="4">Small ribosomal subunit protein uS15</fullName>
    </recommendedName>
</protein>
<dbReference type="SMART" id="SM01387">
    <property type="entry name" value="Ribosomal_S15"/>
    <property type="match status" value="1"/>
</dbReference>
<comment type="similarity">
    <text evidence="4 5">Belongs to the universal ribosomal protein uS15 family.</text>
</comment>
<evidence type="ECO:0000256" key="5">
    <source>
        <dbReference type="RuleBase" id="RU003919"/>
    </source>
</evidence>
<dbReference type="AlphaFoldDB" id="E4L8G5"/>
<dbReference type="OrthoDB" id="9799262at2"/>
<dbReference type="GO" id="GO:0006412">
    <property type="term" value="P:translation"/>
    <property type="evidence" value="ECO:0007669"/>
    <property type="project" value="UniProtKB-UniRule"/>
</dbReference>
<keyword evidence="1 4" id="KW-0689">Ribosomal protein</keyword>
<evidence type="ECO:0000313" key="8">
    <source>
        <dbReference type="Proteomes" id="UP000004594"/>
    </source>
</evidence>
<dbReference type="GO" id="GO:0019843">
    <property type="term" value="F:rRNA binding"/>
    <property type="evidence" value="ECO:0007669"/>
    <property type="project" value="UniProtKB-UniRule"/>
</dbReference>
<dbReference type="Gene3D" id="1.10.287.10">
    <property type="entry name" value="S15/NS1, RNA-binding"/>
    <property type="match status" value="1"/>
</dbReference>
<comment type="subunit">
    <text evidence="3 4">Part of the 30S ribosomal subunit. Forms a bridge to the 50S subunit in the 70S ribosome, contacting the 23S rRNA.</text>
</comment>
<evidence type="ECO:0000256" key="3">
    <source>
        <dbReference type="ARBA" id="ARBA00064542"/>
    </source>
</evidence>
<dbReference type="InterPro" id="IPR000589">
    <property type="entry name" value="Ribosomal_uS15"/>
</dbReference>
<dbReference type="EMBL" id="AENT01000012">
    <property type="protein sequence ID" value="EFR42982.1"/>
    <property type="molecule type" value="Genomic_DNA"/>
</dbReference>
<dbReference type="PANTHER" id="PTHR23321:SF26">
    <property type="entry name" value="SMALL RIBOSOMAL SUBUNIT PROTEIN US15M"/>
    <property type="match status" value="1"/>
</dbReference>
<keyword evidence="4 6" id="KW-0699">rRNA-binding</keyword>
<evidence type="ECO:0000256" key="4">
    <source>
        <dbReference type="HAMAP-Rule" id="MF_01343"/>
    </source>
</evidence>
<dbReference type="GO" id="GO:0022627">
    <property type="term" value="C:cytosolic small ribosomal subunit"/>
    <property type="evidence" value="ECO:0007669"/>
    <property type="project" value="TreeGrafter"/>
</dbReference>
<evidence type="ECO:0000256" key="2">
    <source>
        <dbReference type="ARBA" id="ARBA00023274"/>
    </source>
</evidence>